<feature type="region of interest" description="Disordered" evidence="1">
    <location>
        <begin position="1"/>
        <end position="119"/>
    </location>
</feature>
<dbReference type="AlphaFoldDB" id="A0A6M8MMF9"/>
<dbReference type="KEGG" id="pgg:FX982_00758"/>
<accession>A0A6M8MMF9</accession>
<gene>
    <name evidence="2" type="ORF">FX982_00758</name>
</gene>
<evidence type="ECO:0000256" key="1">
    <source>
        <dbReference type="SAM" id="MobiDB-lite"/>
    </source>
</evidence>
<feature type="compositionally biased region" description="Basic and acidic residues" evidence="1">
    <location>
        <begin position="101"/>
        <end position="119"/>
    </location>
</feature>
<name>A0A6M8MMF9_9PSED</name>
<evidence type="ECO:0000313" key="2">
    <source>
        <dbReference type="EMBL" id="QKF49838.1"/>
    </source>
</evidence>
<dbReference type="RefSeq" id="WP_172609699.1">
    <property type="nucleotide sequence ID" value="NZ_CP053746.1"/>
</dbReference>
<protein>
    <submittedName>
        <fullName evidence="2">Uncharacterized protein</fullName>
    </submittedName>
</protein>
<dbReference type="EMBL" id="CP053746">
    <property type="protein sequence ID" value="QKF49838.1"/>
    <property type="molecule type" value="Genomic_DNA"/>
</dbReference>
<organism evidence="2 3">
    <name type="scientific">Pseudomonas graminis</name>
    <dbReference type="NCBI Taxonomy" id="158627"/>
    <lineage>
        <taxon>Bacteria</taxon>
        <taxon>Pseudomonadati</taxon>
        <taxon>Pseudomonadota</taxon>
        <taxon>Gammaproteobacteria</taxon>
        <taxon>Pseudomonadales</taxon>
        <taxon>Pseudomonadaceae</taxon>
        <taxon>Pseudomonas</taxon>
    </lineage>
</organism>
<feature type="compositionally biased region" description="Basic residues" evidence="1">
    <location>
        <begin position="55"/>
        <end position="68"/>
    </location>
</feature>
<dbReference type="Proteomes" id="UP000501989">
    <property type="component" value="Chromosome"/>
</dbReference>
<reference evidence="3" key="1">
    <citation type="submission" date="2019-12" db="EMBL/GenBank/DDBJ databases">
        <title>Endophytic bacteria associated with Panax ginseng seedlings.</title>
        <authorList>
            <person name="Park J.M."/>
            <person name="Shin R."/>
            <person name="Jo S.H."/>
        </authorList>
    </citation>
    <scope>NUCLEOTIDE SEQUENCE [LARGE SCALE GENOMIC DNA]</scope>
    <source>
        <strain evidence="3">PgKB30</strain>
    </source>
</reference>
<feature type="compositionally biased region" description="Gly residues" evidence="1">
    <location>
        <begin position="36"/>
        <end position="49"/>
    </location>
</feature>
<feature type="compositionally biased region" description="Basic and acidic residues" evidence="1">
    <location>
        <begin position="69"/>
        <end position="80"/>
    </location>
</feature>
<evidence type="ECO:0000313" key="3">
    <source>
        <dbReference type="Proteomes" id="UP000501989"/>
    </source>
</evidence>
<sequence length="372" mass="40423">MSDTEEKNIVVNRGIPLGNPYGSGGGLRPSRDGWSIGWGGGRGGEGGRAGTLSGSKRRRLRIRDKRRRAQEARQRAEAARAKAAAELQAQKEAHQQSISDAEARVRAQAHAEAEQEARREAQAQAAMAAANARAEQERQAAAHRQALESLPLAQATRKRELDLQHDHNVAALPVSLMSELGEDSSLYDAQRQQPLNAILEHKARINYLIAQKKAASESNRQSSHAFTGGDPLQITSEHYGAILQSRSVSAEQAFQTHQAWSLAYEQALEADLHAKAVTQLLDKSAALSEHYAEQAWKTRNSVANDETLVLKHATEASRLWSMVAGPNAPTQNFPNAAETAKAIAQKLFTRQAAKALGAVFTATRFTLSNRVG</sequence>
<proteinExistence type="predicted"/>
<keyword evidence="3" id="KW-1185">Reference proteome</keyword>